<evidence type="ECO:0000313" key="2">
    <source>
        <dbReference type="Proteomes" id="UP001142462"/>
    </source>
</evidence>
<accession>A0A9W6H3M2</accession>
<dbReference type="EMBL" id="BSEJ01000006">
    <property type="protein sequence ID" value="GLJ61399.1"/>
    <property type="molecule type" value="Genomic_DNA"/>
</dbReference>
<protein>
    <submittedName>
        <fullName evidence="1">Uncharacterized protein</fullName>
    </submittedName>
</protein>
<organism evidence="1 2">
    <name type="scientific">Microbacterium barkeri</name>
    <dbReference type="NCBI Taxonomy" id="33917"/>
    <lineage>
        <taxon>Bacteria</taxon>
        <taxon>Bacillati</taxon>
        <taxon>Actinomycetota</taxon>
        <taxon>Actinomycetes</taxon>
        <taxon>Micrococcales</taxon>
        <taxon>Microbacteriaceae</taxon>
        <taxon>Microbacterium</taxon>
    </lineage>
</organism>
<reference evidence="1" key="2">
    <citation type="submission" date="2023-01" db="EMBL/GenBank/DDBJ databases">
        <authorList>
            <person name="Sun Q."/>
            <person name="Evtushenko L."/>
        </authorList>
    </citation>
    <scope>NUCLEOTIDE SEQUENCE</scope>
    <source>
        <strain evidence="1">VKM Ac-1020</strain>
    </source>
</reference>
<name>A0A9W6H3M2_9MICO</name>
<dbReference type="Gene3D" id="1.10.8.1060">
    <property type="entry name" value="Corynebacterium glutamicum thioredoxin-dependent arsenate reductase, N-terminal domain"/>
    <property type="match status" value="1"/>
</dbReference>
<gene>
    <name evidence="1" type="ORF">GCM10017576_15280</name>
</gene>
<comment type="caution">
    <text evidence="1">The sequence shown here is derived from an EMBL/GenBank/DDBJ whole genome shotgun (WGS) entry which is preliminary data.</text>
</comment>
<reference evidence="1" key="1">
    <citation type="journal article" date="2014" name="Int. J. Syst. Evol. Microbiol.">
        <title>Complete genome sequence of Corynebacterium casei LMG S-19264T (=DSM 44701T), isolated from a smear-ripened cheese.</title>
        <authorList>
            <consortium name="US DOE Joint Genome Institute (JGI-PGF)"/>
            <person name="Walter F."/>
            <person name="Albersmeier A."/>
            <person name="Kalinowski J."/>
            <person name="Ruckert C."/>
        </authorList>
    </citation>
    <scope>NUCLEOTIDE SEQUENCE</scope>
    <source>
        <strain evidence="1">VKM Ac-1020</strain>
    </source>
</reference>
<sequence length="67" mass="7609">MTRGALDEEHEVAEITQRLAARFPTLTVDAVATAVDEARHRFDDARVRDFVPVLIEREARARLEHPA</sequence>
<keyword evidence="2" id="KW-1185">Reference proteome</keyword>
<dbReference type="AlphaFoldDB" id="A0A9W6H3M2"/>
<evidence type="ECO:0000313" key="1">
    <source>
        <dbReference type="EMBL" id="GLJ61399.1"/>
    </source>
</evidence>
<dbReference type="NCBIfam" id="NF046112">
    <property type="entry name" value="MSMEG_6209_Nter"/>
    <property type="match status" value="1"/>
</dbReference>
<proteinExistence type="predicted"/>
<dbReference type="Proteomes" id="UP001142462">
    <property type="component" value="Unassembled WGS sequence"/>
</dbReference>
<dbReference type="RefSeq" id="WP_271173110.1">
    <property type="nucleotide sequence ID" value="NZ_BSEJ01000006.1"/>
</dbReference>